<dbReference type="PROSITE" id="PS50181">
    <property type="entry name" value="FBOX"/>
    <property type="match status" value="1"/>
</dbReference>
<keyword evidence="3" id="KW-1185">Reference proteome</keyword>
<evidence type="ECO:0000259" key="1">
    <source>
        <dbReference type="PROSITE" id="PS50181"/>
    </source>
</evidence>
<dbReference type="InterPro" id="IPR032675">
    <property type="entry name" value="LRR_dom_sf"/>
</dbReference>
<gene>
    <name evidence="2" type="ORF">RchiOBHm_Chr1g0365081</name>
</gene>
<sequence>MPFFFLVLNGCFDLLIYLISQMGRRRSKSSSKRKKKKEKTFPLDKISNLPSDVIQHILSYLHFKEAVKTSVLSKAWRHKWAMLPSLAFDDTVGSSIERIVNHVLFSHTGPVDAFKLSTAKGLSLDTRDIDLWISHLSSYSIKEFILKLWNRSFKYDVFSRLFSFQDLTHLELCNCSLKPPSTFKGFRVLKGLHIRRVTVAQDALEKLIESGPLLERMTLCDITRLTQLNIYAQNLQFLKVGGVFQDFRLKNTTKLVDVSIDGKWDSSEFFKFFLQLPIIERLTIKVLLISFQM</sequence>
<dbReference type="AlphaFoldDB" id="A0A2P6SJX6"/>
<dbReference type="CDD" id="cd22160">
    <property type="entry name" value="F-box_AtFBL13-like"/>
    <property type="match status" value="1"/>
</dbReference>
<dbReference type="OMA" id="FFAICND"/>
<dbReference type="Proteomes" id="UP000238479">
    <property type="component" value="Chromosome 1"/>
</dbReference>
<dbReference type="SUPFAM" id="SSF52047">
    <property type="entry name" value="RNI-like"/>
    <property type="match status" value="1"/>
</dbReference>
<dbReference type="InterPro" id="IPR036047">
    <property type="entry name" value="F-box-like_dom_sf"/>
</dbReference>
<proteinExistence type="predicted"/>
<comment type="caution">
    <text evidence="2">The sequence shown here is derived from an EMBL/GenBank/DDBJ whole genome shotgun (WGS) entry which is preliminary data.</text>
</comment>
<dbReference type="Pfam" id="PF23622">
    <property type="entry name" value="LRR_At1g61320_AtMIF1"/>
    <property type="match status" value="1"/>
</dbReference>
<dbReference type="STRING" id="74649.A0A2P6SJX6"/>
<reference evidence="2 3" key="1">
    <citation type="journal article" date="2018" name="Nat. Genet.">
        <title>The Rosa genome provides new insights in the design of modern roses.</title>
        <authorList>
            <person name="Bendahmane M."/>
        </authorList>
    </citation>
    <scope>NUCLEOTIDE SEQUENCE [LARGE SCALE GENOMIC DNA]</scope>
    <source>
        <strain evidence="3">cv. Old Blush</strain>
    </source>
</reference>
<dbReference type="InterPro" id="IPR055357">
    <property type="entry name" value="LRR_At1g61320_AtMIF1"/>
</dbReference>
<feature type="domain" description="F-box" evidence="1">
    <location>
        <begin position="43"/>
        <end position="96"/>
    </location>
</feature>
<evidence type="ECO:0000313" key="2">
    <source>
        <dbReference type="EMBL" id="PRQ58974.1"/>
    </source>
</evidence>
<dbReference type="PANTHER" id="PTHR31639:SF93">
    <property type="entry name" value="F-BOX_FBD_LRR PROTEIN"/>
    <property type="match status" value="1"/>
</dbReference>
<dbReference type="PANTHER" id="PTHR31639">
    <property type="entry name" value="F-BOX PROTEIN-LIKE"/>
    <property type="match status" value="1"/>
</dbReference>
<dbReference type="EMBL" id="PDCK01000039">
    <property type="protein sequence ID" value="PRQ58974.1"/>
    <property type="molecule type" value="Genomic_DNA"/>
</dbReference>
<accession>A0A2P6SJX6</accession>
<organism evidence="2 3">
    <name type="scientific">Rosa chinensis</name>
    <name type="common">China rose</name>
    <dbReference type="NCBI Taxonomy" id="74649"/>
    <lineage>
        <taxon>Eukaryota</taxon>
        <taxon>Viridiplantae</taxon>
        <taxon>Streptophyta</taxon>
        <taxon>Embryophyta</taxon>
        <taxon>Tracheophyta</taxon>
        <taxon>Spermatophyta</taxon>
        <taxon>Magnoliopsida</taxon>
        <taxon>eudicotyledons</taxon>
        <taxon>Gunneridae</taxon>
        <taxon>Pentapetalae</taxon>
        <taxon>rosids</taxon>
        <taxon>fabids</taxon>
        <taxon>Rosales</taxon>
        <taxon>Rosaceae</taxon>
        <taxon>Rosoideae</taxon>
        <taxon>Rosoideae incertae sedis</taxon>
        <taxon>Rosa</taxon>
    </lineage>
</organism>
<evidence type="ECO:0000313" key="3">
    <source>
        <dbReference type="Proteomes" id="UP000238479"/>
    </source>
</evidence>
<dbReference type="InterPro" id="IPR001810">
    <property type="entry name" value="F-box_dom"/>
</dbReference>
<name>A0A2P6SJX6_ROSCH</name>
<dbReference type="Gene3D" id="3.80.10.10">
    <property type="entry name" value="Ribonuclease Inhibitor"/>
    <property type="match status" value="1"/>
</dbReference>
<dbReference type="InterPro" id="IPR053781">
    <property type="entry name" value="F-box_AtFBL13-like"/>
</dbReference>
<dbReference type="Gramene" id="PRQ58974">
    <property type="protein sequence ID" value="PRQ58974"/>
    <property type="gene ID" value="RchiOBHm_Chr1g0365081"/>
</dbReference>
<dbReference type="SUPFAM" id="SSF81383">
    <property type="entry name" value="F-box domain"/>
    <property type="match status" value="1"/>
</dbReference>
<protein>
    <submittedName>
        <fullName evidence="2">Putative F-box domain, leucine-rich repeat domain, L domain-containing protein</fullName>
    </submittedName>
</protein>
<dbReference type="Pfam" id="PF00646">
    <property type="entry name" value="F-box"/>
    <property type="match status" value="1"/>
</dbReference>